<sequence>MNKIDITKEILFRTARSGGKGGQNVNKVESMVEGYFNIGNSLALNEEQKEILYRKLASKVNSEGFLQVKSQVHRSQLENKGEVVEKMHVLIEQALKKEKKRVATKPSKASREKRLESKKKQSGNKQNRQKIRPIDH</sequence>
<dbReference type="PANTHER" id="PTHR47814">
    <property type="entry name" value="PEPTIDYL-TRNA HYDROLASE ARFB"/>
    <property type="match status" value="1"/>
</dbReference>
<dbReference type="GO" id="GO:0043022">
    <property type="term" value="F:ribosome binding"/>
    <property type="evidence" value="ECO:0007669"/>
    <property type="project" value="TreeGrafter"/>
</dbReference>
<evidence type="ECO:0000313" key="3">
    <source>
        <dbReference type="EMBL" id="AXY77311.1"/>
    </source>
</evidence>
<feature type="domain" description="Prokaryotic-type class I peptide chain release factors" evidence="2">
    <location>
        <begin position="7"/>
        <end position="130"/>
    </location>
</feature>
<protein>
    <submittedName>
        <fullName evidence="3">Aminoacyl-tRNA hydrolase</fullName>
        <ecNumber evidence="3">3.1.1.29</ecNumber>
    </submittedName>
</protein>
<dbReference type="GO" id="GO:0003747">
    <property type="term" value="F:translation release factor activity"/>
    <property type="evidence" value="ECO:0007669"/>
    <property type="project" value="InterPro"/>
</dbReference>
<dbReference type="Proteomes" id="UP000263900">
    <property type="component" value="Chromosome"/>
</dbReference>
<evidence type="ECO:0000256" key="1">
    <source>
        <dbReference type="SAM" id="MobiDB-lite"/>
    </source>
</evidence>
<reference evidence="3 4" key="1">
    <citation type="submission" date="2018-09" db="EMBL/GenBank/DDBJ databases">
        <title>Genome sequencing of strain 6GH32-13.</title>
        <authorList>
            <person name="Weon H.-Y."/>
            <person name="Heo J."/>
            <person name="Kwon S.-W."/>
        </authorList>
    </citation>
    <scope>NUCLEOTIDE SEQUENCE [LARGE SCALE GENOMIC DNA]</scope>
    <source>
        <strain evidence="3 4">5GH32-13</strain>
    </source>
</reference>
<dbReference type="PANTHER" id="PTHR47814:SF1">
    <property type="entry name" value="PEPTIDYL-TRNA HYDROLASE ARFB"/>
    <property type="match status" value="1"/>
</dbReference>
<dbReference type="EMBL" id="CP032157">
    <property type="protein sequence ID" value="AXY77311.1"/>
    <property type="molecule type" value="Genomic_DNA"/>
</dbReference>
<dbReference type="AlphaFoldDB" id="A0A3B7N5F8"/>
<dbReference type="Gene3D" id="3.30.160.20">
    <property type="match status" value="1"/>
</dbReference>
<accession>A0A3B7N5F8</accession>
<dbReference type="Pfam" id="PF00472">
    <property type="entry name" value="RF-1"/>
    <property type="match status" value="1"/>
</dbReference>
<dbReference type="GO" id="GO:0072344">
    <property type="term" value="P:rescue of stalled ribosome"/>
    <property type="evidence" value="ECO:0007669"/>
    <property type="project" value="TreeGrafter"/>
</dbReference>
<evidence type="ECO:0000259" key="2">
    <source>
        <dbReference type="Pfam" id="PF00472"/>
    </source>
</evidence>
<organism evidence="3 4">
    <name type="scientific">Paraflavitalea soli</name>
    <dbReference type="NCBI Taxonomy" id="2315862"/>
    <lineage>
        <taxon>Bacteria</taxon>
        <taxon>Pseudomonadati</taxon>
        <taxon>Bacteroidota</taxon>
        <taxon>Chitinophagia</taxon>
        <taxon>Chitinophagales</taxon>
        <taxon>Chitinophagaceae</taxon>
        <taxon>Paraflavitalea</taxon>
    </lineage>
</organism>
<keyword evidence="4" id="KW-1185">Reference proteome</keyword>
<dbReference type="KEGG" id="pseg:D3H65_26480"/>
<evidence type="ECO:0000313" key="4">
    <source>
        <dbReference type="Proteomes" id="UP000263900"/>
    </source>
</evidence>
<dbReference type="RefSeq" id="WP_119053187.1">
    <property type="nucleotide sequence ID" value="NZ_CP032157.1"/>
</dbReference>
<feature type="compositionally biased region" description="Basic residues" evidence="1">
    <location>
        <begin position="120"/>
        <end position="136"/>
    </location>
</feature>
<dbReference type="NCBIfam" id="NF006718">
    <property type="entry name" value="PRK09256.1"/>
    <property type="match status" value="1"/>
</dbReference>
<feature type="compositionally biased region" description="Basic and acidic residues" evidence="1">
    <location>
        <begin position="109"/>
        <end position="119"/>
    </location>
</feature>
<name>A0A3B7N5F8_9BACT</name>
<dbReference type="SUPFAM" id="SSF110916">
    <property type="entry name" value="Peptidyl-tRNA hydrolase domain-like"/>
    <property type="match status" value="1"/>
</dbReference>
<dbReference type="OrthoDB" id="9815709at2"/>
<dbReference type="InterPro" id="IPR000352">
    <property type="entry name" value="Pep_chain_release_fac_I"/>
</dbReference>
<dbReference type="GO" id="GO:0004045">
    <property type="term" value="F:peptidyl-tRNA hydrolase activity"/>
    <property type="evidence" value="ECO:0007669"/>
    <property type="project" value="UniProtKB-EC"/>
</dbReference>
<proteinExistence type="predicted"/>
<dbReference type="EC" id="3.1.1.29" evidence="3"/>
<keyword evidence="3" id="KW-0378">Hydrolase</keyword>
<gene>
    <name evidence="3" type="ORF">D3H65_26480</name>
</gene>
<feature type="region of interest" description="Disordered" evidence="1">
    <location>
        <begin position="97"/>
        <end position="136"/>
    </location>
</feature>